<keyword evidence="3 10" id="KW-0812">Transmembrane</keyword>
<comment type="activity regulation">
    <text evidence="10">Na(+) is not transported, but it plays an essential structural role and its presence is essential for fluoride channel function.</text>
</comment>
<keyword evidence="6 10" id="KW-0407">Ion channel</keyword>
<organism evidence="11 12">
    <name type="scientific">Paenibacillus arenosi</name>
    <dbReference type="NCBI Taxonomy" id="2774142"/>
    <lineage>
        <taxon>Bacteria</taxon>
        <taxon>Bacillati</taxon>
        <taxon>Bacillota</taxon>
        <taxon>Bacilli</taxon>
        <taxon>Bacillales</taxon>
        <taxon>Paenibacillaceae</taxon>
        <taxon>Paenibacillus</taxon>
    </lineage>
</organism>
<keyword evidence="10" id="KW-0479">Metal-binding</keyword>
<evidence type="ECO:0000313" key="11">
    <source>
        <dbReference type="EMBL" id="MBD8498915.1"/>
    </source>
</evidence>
<proteinExistence type="inferred from homology"/>
<sequence length="121" mass="13025">MSWLWVAIGGAAGAWMRHTLGVMLVQRFPQAIPWPTWLINVIGSFLLGFVIGCASMLPEFLVHLLAIGFCGAFTTFSTFGVEALKLWQTRNAFYFGAYILSTAIATTVVAALGLVAGKAVL</sequence>
<comment type="function">
    <text evidence="9 10">Fluoride-specific ion channel. Important for reducing fluoride concentration in the cell, thus reducing its toxicity.</text>
</comment>
<comment type="subcellular location">
    <subcellularLocation>
        <location evidence="1 10">Cell membrane</location>
        <topology evidence="1 10">Multi-pass membrane protein</topology>
    </subcellularLocation>
</comment>
<keyword evidence="12" id="KW-1185">Reference proteome</keyword>
<dbReference type="RefSeq" id="WP_192025281.1">
    <property type="nucleotide sequence ID" value="NZ_JACYTN010000007.1"/>
</dbReference>
<comment type="catalytic activity">
    <reaction evidence="8">
        <text>fluoride(in) = fluoride(out)</text>
        <dbReference type="Rhea" id="RHEA:76159"/>
        <dbReference type="ChEBI" id="CHEBI:17051"/>
    </reaction>
    <physiologicalReaction direction="left-to-right" evidence="8">
        <dbReference type="Rhea" id="RHEA:76160"/>
    </physiologicalReaction>
</comment>
<evidence type="ECO:0000256" key="8">
    <source>
        <dbReference type="ARBA" id="ARBA00035585"/>
    </source>
</evidence>
<evidence type="ECO:0000256" key="7">
    <source>
        <dbReference type="ARBA" id="ARBA00035120"/>
    </source>
</evidence>
<feature type="binding site" evidence="10">
    <location>
        <position position="74"/>
    </location>
    <ligand>
        <name>Na(+)</name>
        <dbReference type="ChEBI" id="CHEBI:29101"/>
        <note>structural</note>
    </ligand>
</feature>
<gene>
    <name evidence="10" type="primary">fluC</name>
    <name evidence="10" type="synonym">crcB</name>
    <name evidence="11" type="ORF">IFO66_11435</name>
</gene>
<name>A0ABR9AXR8_9BACL</name>
<dbReference type="Pfam" id="PF02537">
    <property type="entry name" value="CRCB"/>
    <property type="match status" value="1"/>
</dbReference>
<dbReference type="InterPro" id="IPR003691">
    <property type="entry name" value="FluC"/>
</dbReference>
<accession>A0ABR9AXR8</accession>
<dbReference type="EMBL" id="JACYTN010000007">
    <property type="protein sequence ID" value="MBD8498915.1"/>
    <property type="molecule type" value="Genomic_DNA"/>
</dbReference>
<evidence type="ECO:0000256" key="2">
    <source>
        <dbReference type="ARBA" id="ARBA00022475"/>
    </source>
</evidence>
<evidence type="ECO:0000256" key="5">
    <source>
        <dbReference type="ARBA" id="ARBA00023136"/>
    </source>
</evidence>
<keyword evidence="5 10" id="KW-0472">Membrane</keyword>
<evidence type="ECO:0000256" key="6">
    <source>
        <dbReference type="ARBA" id="ARBA00023303"/>
    </source>
</evidence>
<dbReference type="PANTHER" id="PTHR28259">
    <property type="entry name" value="FLUORIDE EXPORT PROTEIN 1-RELATED"/>
    <property type="match status" value="1"/>
</dbReference>
<comment type="caution">
    <text evidence="11">The sequence shown here is derived from an EMBL/GenBank/DDBJ whole genome shotgun (WGS) entry which is preliminary data.</text>
</comment>
<dbReference type="Proteomes" id="UP000634529">
    <property type="component" value="Unassembled WGS sequence"/>
</dbReference>
<comment type="similarity">
    <text evidence="7 10">Belongs to the fluoride channel Fluc/FEX (TC 1.A.43) family.</text>
</comment>
<keyword evidence="10" id="KW-0915">Sodium</keyword>
<feature type="transmembrane region" description="Helical" evidence="10">
    <location>
        <begin position="64"/>
        <end position="81"/>
    </location>
</feature>
<evidence type="ECO:0000256" key="1">
    <source>
        <dbReference type="ARBA" id="ARBA00004651"/>
    </source>
</evidence>
<dbReference type="HAMAP" id="MF_00454">
    <property type="entry name" value="FluC"/>
    <property type="match status" value="1"/>
</dbReference>
<keyword evidence="10" id="KW-0406">Ion transport</keyword>
<keyword evidence="4 10" id="KW-1133">Transmembrane helix</keyword>
<feature type="transmembrane region" description="Helical" evidence="10">
    <location>
        <begin position="93"/>
        <end position="116"/>
    </location>
</feature>
<dbReference type="PANTHER" id="PTHR28259:SF1">
    <property type="entry name" value="FLUORIDE EXPORT PROTEIN 1-RELATED"/>
    <property type="match status" value="1"/>
</dbReference>
<reference evidence="11 12" key="1">
    <citation type="submission" date="2020-09" db="EMBL/GenBank/DDBJ databases">
        <title>Paenibacillus sp. CAU 1523 isolated from sand of Haeundae Beach.</title>
        <authorList>
            <person name="Kim W."/>
        </authorList>
    </citation>
    <scope>NUCLEOTIDE SEQUENCE [LARGE SCALE GENOMIC DNA]</scope>
    <source>
        <strain evidence="11 12">CAU 1523</strain>
    </source>
</reference>
<protein>
    <recommendedName>
        <fullName evidence="10">Fluoride-specific ion channel FluC</fullName>
    </recommendedName>
</protein>
<evidence type="ECO:0000256" key="3">
    <source>
        <dbReference type="ARBA" id="ARBA00022692"/>
    </source>
</evidence>
<evidence type="ECO:0000256" key="10">
    <source>
        <dbReference type="HAMAP-Rule" id="MF_00454"/>
    </source>
</evidence>
<feature type="binding site" evidence="10">
    <location>
        <position position="71"/>
    </location>
    <ligand>
        <name>Na(+)</name>
        <dbReference type="ChEBI" id="CHEBI:29101"/>
        <note>structural</note>
    </ligand>
</feature>
<keyword evidence="2 10" id="KW-1003">Cell membrane</keyword>
<evidence type="ECO:0000256" key="9">
    <source>
        <dbReference type="ARBA" id="ARBA00049940"/>
    </source>
</evidence>
<evidence type="ECO:0000313" key="12">
    <source>
        <dbReference type="Proteomes" id="UP000634529"/>
    </source>
</evidence>
<keyword evidence="10" id="KW-0813">Transport</keyword>
<evidence type="ECO:0000256" key="4">
    <source>
        <dbReference type="ARBA" id="ARBA00022989"/>
    </source>
</evidence>
<feature type="transmembrane region" description="Helical" evidence="10">
    <location>
        <begin position="37"/>
        <end position="57"/>
    </location>
</feature>